<keyword evidence="1" id="KW-0812">Transmembrane</keyword>
<proteinExistence type="predicted"/>
<accession>A0A2K4ZQT5</accession>
<feature type="transmembrane region" description="Helical" evidence="1">
    <location>
        <begin position="125"/>
        <end position="152"/>
    </location>
</feature>
<dbReference type="AlphaFoldDB" id="A0A2K4ZQT5"/>
<evidence type="ECO:0000313" key="3">
    <source>
        <dbReference type="Proteomes" id="UP000236311"/>
    </source>
</evidence>
<keyword evidence="1" id="KW-0472">Membrane</keyword>
<keyword evidence="3" id="KW-1185">Reference proteome</keyword>
<evidence type="ECO:0000313" key="2">
    <source>
        <dbReference type="EMBL" id="SOY32861.1"/>
    </source>
</evidence>
<evidence type="ECO:0008006" key="4">
    <source>
        <dbReference type="Google" id="ProtNLM"/>
    </source>
</evidence>
<dbReference type="RefSeq" id="WP_103242746.1">
    <property type="nucleotide sequence ID" value="NZ_JANJZD010000060.1"/>
</dbReference>
<gene>
    <name evidence="2" type="ORF">AMURIS_05629</name>
</gene>
<sequence length="169" mass="19121">MDRIENIKKASYLIGKVGKVFQIVFGIFTGMFLISLIILFVLRSTLNTMIVESQTSFDFSNMGYWTKKLASEGKVAEASIVFLISGILFSLILTIIMHFIVKIFKKICNDYSPFLPEIVKDIKIVLLLTTLLILKNSIGLGIISGFTFWGIIELYEYGCELQNQVDETL</sequence>
<reference evidence="2 3" key="1">
    <citation type="submission" date="2018-01" db="EMBL/GenBank/DDBJ databases">
        <authorList>
            <person name="Gaut B.S."/>
            <person name="Morton B.R."/>
            <person name="Clegg M.T."/>
            <person name="Duvall M.R."/>
        </authorList>
    </citation>
    <scope>NUCLEOTIDE SEQUENCE [LARGE SCALE GENOMIC DNA]</scope>
    <source>
        <strain evidence="2">GP69</strain>
    </source>
</reference>
<name>A0A2K4ZQT5_9FIRM</name>
<feature type="transmembrane region" description="Helical" evidence="1">
    <location>
        <begin position="80"/>
        <end position="104"/>
    </location>
</feature>
<dbReference type="EMBL" id="OFSM01000084">
    <property type="protein sequence ID" value="SOY32861.1"/>
    <property type="molecule type" value="Genomic_DNA"/>
</dbReference>
<dbReference type="OrthoDB" id="1852807at2"/>
<keyword evidence="1" id="KW-1133">Transmembrane helix</keyword>
<dbReference type="Proteomes" id="UP000236311">
    <property type="component" value="Unassembled WGS sequence"/>
</dbReference>
<feature type="transmembrane region" description="Helical" evidence="1">
    <location>
        <begin position="20"/>
        <end position="42"/>
    </location>
</feature>
<organism evidence="2 3">
    <name type="scientific">Acetatifactor muris</name>
    <dbReference type="NCBI Taxonomy" id="879566"/>
    <lineage>
        <taxon>Bacteria</taxon>
        <taxon>Bacillati</taxon>
        <taxon>Bacillota</taxon>
        <taxon>Clostridia</taxon>
        <taxon>Lachnospirales</taxon>
        <taxon>Lachnospiraceae</taxon>
        <taxon>Acetatifactor</taxon>
    </lineage>
</organism>
<protein>
    <recommendedName>
        <fullName evidence="4">DUF2975 domain-containing protein</fullName>
    </recommendedName>
</protein>
<evidence type="ECO:0000256" key="1">
    <source>
        <dbReference type="SAM" id="Phobius"/>
    </source>
</evidence>